<dbReference type="STRING" id="361077.A0A151ZCW7"/>
<dbReference type="OrthoDB" id="2789670at2759"/>
<evidence type="ECO:0000313" key="10">
    <source>
        <dbReference type="EMBL" id="KYQ91798.1"/>
    </source>
</evidence>
<evidence type="ECO:0000256" key="7">
    <source>
        <dbReference type="ARBA" id="ARBA00023033"/>
    </source>
</evidence>
<dbReference type="GO" id="GO:0005506">
    <property type="term" value="F:iron ion binding"/>
    <property type="evidence" value="ECO:0007669"/>
    <property type="project" value="InterPro"/>
</dbReference>
<dbReference type="SUPFAM" id="SSF48264">
    <property type="entry name" value="Cytochrome P450"/>
    <property type="match status" value="1"/>
</dbReference>
<organism evidence="10 11">
    <name type="scientific">Tieghemostelium lacteum</name>
    <name type="common">Slime mold</name>
    <name type="synonym">Dictyostelium lacteum</name>
    <dbReference type="NCBI Taxonomy" id="361077"/>
    <lineage>
        <taxon>Eukaryota</taxon>
        <taxon>Amoebozoa</taxon>
        <taxon>Evosea</taxon>
        <taxon>Eumycetozoa</taxon>
        <taxon>Dictyostelia</taxon>
        <taxon>Dictyosteliales</taxon>
        <taxon>Raperosteliaceae</taxon>
        <taxon>Tieghemostelium</taxon>
    </lineage>
</organism>
<dbReference type="InterPro" id="IPR050476">
    <property type="entry name" value="Insect_CytP450_Detox"/>
</dbReference>
<evidence type="ECO:0000256" key="1">
    <source>
        <dbReference type="ARBA" id="ARBA00001971"/>
    </source>
</evidence>
<evidence type="ECO:0000256" key="9">
    <source>
        <dbReference type="SAM" id="MobiDB-lite"/>
    </source>
</evidence>
<evidence type="ECO:0000256" key="4">
    <source>
        <dbReference type="ARBA" id="ARBA00022723"/>
    </source>
</evidence>
<dbReference type="CDD" id="cd00302">
    <property type="entry name" value="cytochrome_P450"/>
    <property type="match status" value="1"/>
</dbReference>
<feature type="binding site" description="axial binding residue" evidence="8">
    <location>
        <position position="438"/>
    </location>
    <ligand>
        <name>heme</name>
        <dbReference type="ChEBI" id="CHEBI:30413"/>
    </ligand>
    <ligandPart>
        <name>Fe</name>
        <dbReference type="ChEBI" id="CHEBI:18248"/>
    </ligandPart>
</feature>
<keyword evidence="7" id="KW-0503">Monooxygenase</keyword>
<accession>A0A151ZCW7</accession>
<dbReference type="GO" id="GO:0004497">
    <property type="term" value="F:monooxygenase activity"/>
    <property type="evidence" value="ECO:0007669"/>
    <property type="project" value="UniProtKB-KW"/>
</dbReference>
<dbReference type="AlphaFoldDB" id="A0A151ZCW7"/>
<dbReference type="PRINTS" id="PR00385">
    <property type="entry name" value="P450"/>
</dbReference>
<dbReference type="PANTHER" id="PTHR24292">
    <property type="entry name" value="CYTOCHROME P450"/>
    <property type="match status" value="1"/>
</dbReference>
<comment type="caution">
    <text evidence="10">The sequence shown here is derived from an EMBL/GenBank/DDBJ whole genome shotgun (WGS) entry which is preliminary data.</text>
</comment>
<evidence type="ECO:0000256" key="6">
    <source>
        <dbReference type="ARBA" id="ARBA00023004"/>
    </source>
</evidence>
<comment type="cofactor">
    <cofactor evidence="1 8">
        <name>heme</name>
        <dbReference type="ChEBI" id="CHEBI:30413"/>
    </cofactor>
</comment>
<dbReference type="InterPro" id="IPR036396">
    <property type="entry name" value="Cyt_P450_sf"/>
</dbReference>
<feature type="region of interest" description="Disordered" evidence="9">
    <location>
        <begin position="388"/>
        <end position="418"/>
    </location>
</feature>
<dbReference type="PRINTS" id="PR00465">
    <property type="entry name" value="EP450IV"/>
</dbReference>
<keyword evidence="6 8" id="KW-0408">Iron</keyword>
<evidence type="ECO:0000313" key="11">
    <source>
        <dbReference type="Proteomes" id="UP000076078"/>
    </source>
</evidence>
<dbReference type="Proteomes" id="UP000076078">
    <property type="component" value="Unassembled WGS sequence"/>
</dbReference>
<protein>
    <submittedName>
        <fullName evidence="10">Cytochrome P450 family protein</fullName>
    </submittedName>
</protein>
<sequence>MIFYIVLIVIGYVLLQWLVSLRARSLVHPLKGQMNGIKPWFIFIGDFVFSLLNIKPSELNGMGEIYYRWFFWNPVIEVRCVETLDYIFNEKYNNYIRYWNMGRSSNQLLFKGGDIKRYARIYQQCLNNDRYLKKLFKVVVRESEVFSKSLQGVQEISGDKEIHQFMLKVLANVYMGYSKEAVECMNATYEKFGGGFKEFLYFLCPKLVLLNPEYISKYNHYRNQRSLFKLIAMKAYYGVNSDHHQREHCLLNFAAEASYNDKEGMSLNEFQLSNFILNVSSVTSPIKVLNSFINVVSKHPEVEIKLRDEIQSILGDSKHMEYEQLEQFKYFDKVLEEVLRLHPPIRNLVPRTLKDSDRLLGYHIPQGSVVSVPVGEILRQPCYYSQPNTFNPDRFSGPNSEDSDDDTEFPTPPLNNNLTNRERDLLKNLPWGIGSTQCSGKKLSILIIKTILIQLYSRYHFKLNQDDCELSDTLLNYCKKLFRINPISTSKYSIISTTDKI</sequence>
<dbReference type="InterPro" id="IPR001128">
    <property type="entry name" value="Cyt_P450"/>
</dbReference>
<evidence type="ECO:0000256" key="5">
    <source>
        <dbReference type="ARBA" id="ARBA00023002"/>
    </source>
</evidence>
<reference evidence="10 11" key="1">
    <citation type="submission" date="2015-12" db="EMBL/GenBank/DDBJ databases">
        <title>Dictyostelia acquired genes for synthesis and detection of signals that induce cell-type specialization by lateral gene transfer from prokaryotes.</title>
        <authorList>
            <person name="Gloeckner G."/>
            <person name="Schaap P."/>
        </authorList>
    </citation>
    <scope>NUCLEOTIDE SEQUENCE [LARGE SCALE GENOMIC DNA]</scope>
    <source>
        <strain evidence="10 11">TK</strain>
    </source>
</reference>
<dbReference type="GO" id="GO:0016705">
    <property type="term" value="F:oxidoreductase activity, acting on paired donors, with incorporation or reduction of molecular oxygen"/>
    <property type="evidence" value="ECO:0007669"/>
    <property type="project" value="InterPro"/>
</dbReference>
<keyword evidence="4 8" id="KW-0479">Metal-binding</keyword>
<proteinExistence type="inferred from homology"/>
<dbReference type="InParanoid" id="A0A151ZCW7"/>
<keyword evidence="5" id="KW-0560">Oxidoreductase</keyword>
<dbReference type="Gene3D" id="1.10.630.10">
    <property type="entry name" value="Cytochrome P450"/>
    <property type="match status" value="1"/>
</dbReference>
<dbReference type="GO" id="GO:0020037">
    <property type="term" value="F:heme binding"/>
    <property type="evidence" value="ECO:0007669"/>
    <property type="project" value="InterPro"/>
</dbReference>
<dbReference type="Pfam" id="PF00067">
    <property type="entry name" value="p450"/>
    <property type="match status" value="1"/>
</dbReference>
<dbReference type="PANTHER" id="PTHR24292:SF54">
    <property type="entry name" value="CYP9F3-RELATED"/>
    <property type="match status" value="1"/>
</dbReference>
<dbReference type="OMA" id="MKAYYGV"/>
<keyword evidence="3 8" id="KW-0349">Heme</keyword>
<name>A0A151ZCW7_TIELA</name>
<evidence type="ECO:0000256" key="3">
    <source>
        <dbReference type="ARBA" id="ARBA00022617"/>
    </source>
</evidence>
<gene>
    <name evidence="10" type="ORF">DLAC_07593</name>
</gene>
<comment type="similarity">
    <text evidence="2">Belongs to the cytochrome P450 family.</text>
</comment>
<keyword evidence="11" id="KW-1185">Reference proteome</keyword>
<evidence type="ECO:0000256" key="2">
    <source>
        <dbReference type="ARBA" id="ARBA00010617"/>
    </source>
</evidence>
<dbReference type="InterPro" id="IPR002403">
    <property type="entry name" value="Cyt_P450_E_grp-IV"/>
</dbReference>
<dbReference type="EMBL" id="LODT01000034">
    <property type="protein sequence ID" value="KYQ91798.1"/>
    <property type="molecule type" value="Genomic_DNA"/>
</dbReference>
<evidence type="ECO:0000256" key="8">
    <source>
        <dbReference type="PIRSR" id="PIRSR602403-1"/>
    </source>
</evidence>